<dbReference type="PANTHER" id="PTHR11545:SF2">
    <property type="entry name" value="LARGE RIBOSOMAL SUBUNIT PROTEIN UL13M"/>
    <property type="match status" value="1"/>
</dbReference>
<comment type="subunit">
    <text evidence="4">Part of the 50S ribosomal subunit.</text>
</comment>
<dbReference type="GO" id="GO:0017148">
    <property type="term" value="P:negative regulation of translation"/>
    <property type="evidence" value="ECO:0007669"/>
    <property type="project" value="TreeGrafter"/>
</dbReference>
<proteinExistence type="inferred from homology"/>
<dbReference type="GO" id="GO:0006412">
    <property type="term" value="P:translation"/>
    <property type="evidence" value="ECO:0007669"/>
    <property type="project" value="UniProtKB-UniRule"/>
</dbReference>
<dbReference type="RefSeq" id="WP_262397795.1">
    <property type="nucleotide sequence ID" value="NZ_JACRTC010000004.1"/>
</dbReference>
<dbReference type="GO" id="GO:0003729">
    <property type="term" value="F:mRNA binding"/>
    <property type="evidence" value="ECO:0007669"/>
    <property type="project" value="TreeGrafter"/>
</dbReference>
<dbReference type="InterPro" id="IPR005823">
    <property type="entry name" value="Ribosomal_uL13_bac-type"/>
</dbReference>
<evidence type="ECO:0000256" key="2">
    <source>
        <dbReference type="ARBA" id="ARBA00022980"/>
    </source>
</evidence>
<evidence type="ECO:0000313" key="5">
    <source>
        <dbReference type="EMBL" id="MBC8570700.1"/>
    </source>
</evidence>
<comment type="caution">
    <text evidence="5">The sequence shown here is derived from an EMBL/GenBank/DDBJ whole genome shotgun (WGS) entry which is preliminary data.</text>
</comment>
<evidence type="ECO:0000313" key="6">
    <source>
        <dbReference type="Proteomes" id="UP000660861"/>
    </source>
</evidence>
<sequence>MSTTMPKAGEISRKWYVLDAAGKPLGRTAALAAHILNGKHKPTYAPHVDCGDHVIIINAEKAVLTGKKLEQKYYRHHTGWIGGLKEIRYDALMKENPEKAMMLAVKGMLPSNTVGANSLKRCRVFKGAEHTHAAQNPEMWSL</sequence>
<dbReference type="GO" id="GO:0022625">
    <property type="term" value="C:cytosolic large ribosomal subunit"/>
    <property type="evidence" value="ECO:0007669"/>
    <property type="project" value="TreeGrafter"/>
</dbReference>
<evidence type="ECO:0000256" key="4">
    <source>
        <dbReference type="HAMAP-Rule" id="MF_01366"/>
    </source>
</evidence>
<dbReference type="NCBIfam" id="TIGR01066">
    <property type="entry name" value="rplM_bact"/>
    <property type="match status" value="1"/>
</dbReference>
<keyword evidence="3 4" id="KW-0687">Ribonucleoprotein</keyword>
<dbReference type="GO" id="GO:0003735">
    <property type="term" value="F:structural constituent of ribosome"/>
    <property type="evidence" value="ECO:0007669"/>
    <property type="project" value="InterPro"/>
</dbReference>
<gene>
    <name evidence="4 5" type="primary">rplM</name>
    <name evidence="5" type="ORF">H8709_07625</name>
</gene>
<accession>A0A926ECT3</accession>
<dbReference type="SUPFAM" id="SSF52161">
    <property type="entry name" value="Ribosomal protein L13"/>
    <property type="match status" value="1"/>
</dbReference>
<dbReference type="InterPro" id="IPR005822">
    <property type="entry name" value="Ribosomal_uL13"/>
</dbReference>
<dbReference type="PANTHER" id="PTHR11545">
    <property type="entry name" value="RIBOSOMAL PROTEIN L13"/>
    <property type="match status" value="1"/>
</dbReference>
<dbReference type="Gene3D" id="3.90.1180.10">
    <property type="entry name" value="Ribosomal protein L13"/>
    <property type="match status" value="1"/>
</dbReference>
<dbReference type="InterPro" id="IPR036899">
    <property type="entry name" value="Ribosomal_uL13_sf"/>
</dbReference>
<dbReference type="HAMAP" id="MF_01366">
    <property type="entry name" value="Ribosomal_uL13"/>
    <property type="match status" value="1"/>
</dbReference>
<name>A0A926ECT3_9FIRM</name>
<protein>
    <recommendedName>
        <fullName evidence="4">Large ribosomal subunit protein uL13</fullName>
    </recommendedName>
</protein>
<dbReference type="Proteomes" id="UP000660861">
    <property type="component" value="Unassembled WGS sequence"/>
</dbReference>
<organism evidence="5 6">
    <name type="scientific">Zongyangia hominis</name>
    <dbReference type="NCBI Taxonomy" id="2763677"/>
    <lineage>
        <taxon>Bacteria</taxon>
        <taxon>Bacillati</taxon>
        <taxon>Bacillota</taxon>
        <taxon>Clostridia</taxon>
        <taxon>Eubacteriales</taxon>
        <taxon>Oscillospiraceae</taxon>
        <taxon>Zongyangia</taxon>
    </lineage>
</organism>
<dbReference type="EMBL" id="JACRTC010000004">
    <property type="protein sequence ID" value="MBC8570700.1"/>
    <property type="molecule type" value="Genomic_DNA"/>
</dbReference>
<comment type="similarity">
    <text evidence="1 4">Belongs to the universal ribosomal protein uL13 family.</text>
</comment>
<evidence type="ECO:0000256" key="1">
    <source>
        <dbReference type="ARBA" id="ARBA00006227"/>
    </source>
</evidence>
<keyword evidence="2 4" id="KW-0689">Ribosomal protein</keyword>
<dbReference type="PIRSF" id="PIRSF002181">
    <property type="entry name" value="Ribosomal_L13"/>
    <property type="match status" value="1"/>
</dbReference>
<reference evidence="5" key="1">
    <citation type="submission" date="2020-08" db="EMBL/GenBank/DDBJ databases">
        <title>Genome public.</title>
        <authorList>
            <person name="Liu C."/>
            <person name="Sun Q."/>
        </authorList>
    </citation>
    <scope>NUCLEOTIDE SEQUENCE</scope>
    <source>
        <strain evidence="5">NSJ-54</strain>
    </source>
</reference>
<keyword evidence="6" id="KW-1185">Reference proteome</keyword>
<evidence type="ECO:0000256" key="3">
    <source>
        <dbReference type="ARBA" id="ARBA00023274"/>
    </source>
</evidence>
<dbReference type="Pfam" id="PF00572">
    <property type="entry name" value="Ribosomal_L13"/>
    <property type="match status" value="1"/>
</dbReference>
<dbReference type="AlphaFoldDB" id="A0A926ECT3"/>
<dbReference type="CDD" id="cd00392">
    <property type="entry name" value="Ribosomal_L13"/>
    <property type="match status" value="1"/>
</dbReference>
<comment type="function">
    <text evidence="4">This protein is one of the early assembly proteins of the 50S ribosomal subunit, although it is not seen to bind rRNA by itself. It is important during the early stages of 50S assembly.</text>
</comment>